<keyword evidence="8" id="KW-0585">Phenylalanine catabolism</keyword>
<feature type="active site" description="Proton acceptor" evidence="10">
    <location>
        <position position="293"/>
    </location>
</feature>
<feature type="binding site" evidence="11">
    <location>
        <position position="372"/>
    </location>
    <ligand>
        <name>homogentisate</name>
        <dbReference type="ChEBI" id="CHEBI:16169"/>
    </ligand>
</feature>
<evidence type="ECO:0000313" key="14">
    <source>
        <dbReference type="EMBL" id="QGM47237.1"/>
    </source>
</evidence>
<keyword evidence="3 11" id="KW-0479">Metal-binding</keyword>
<dbReference type="InterPro" id="IPR046451">
    <property type="entry name" value="HgmA_C"/>
</dbReference>
<dbReference type="Gene3D" id="2.60.120.10">
    <property type="entry name" value="Jelly Rolls"/>
    <property type="match status" value="1"/>
</dbReference>
<protein>
    <recommendedName>
        <fullName evidence="9">Homogentisate 1,2-dioxygenase</fullName>
        <ecNumber evidence="9">1.13.11.5</ecNumber>
    </recommendedName>
</protein>
<evidence type="ECO:0000259" key="13">
    <source>
        <dbReference type="Pfam" id="PF20510"/>
    </source>
</evidence>
<dbReference type="PANTHER" id="PTHR11056">
    <property type="entry name" value="HOMOGENTISATE 1,2-DIOXYGENASE"/>
    <property type="match status" value="1"/>
</dbReference>
<comment type="cofactor">
    <cofactor evidence="1 11">
        <name>Fe cation</name>
        <dbReference type="ChEBI" id="CHEBI:24875"/>
    </cofactor>
</comment>
<comment type="similarity">
    <text evidence="2">Belongs to the homogentisate dioxygenase family.</text>
</comment>
<sequence>MTRPEPVLRYMPGFGNECETEALPGALPQGQNSPQNCPYGLYAEQVSGTSFTAPRRQNKRSWLYRIRPSVLHARRFQRAEAPLWRSGGSDSDSVASAGQFRWGAIPFPEQKLNFIEGVRTIATAGEVDSRRGLSVHALLVTRSMTDQYFYDADGELLVVPQQGGLDFFTEFGRIVVEPGEICVLPRGVKFKALLRDGPMRGFICENYGAPFSLPNLGPIGANCLASPLDFKTPVAVFEDIEKPCCMFVKWGGDFFACDIARSPLDVVAWRGNYAPYKYDLRRFCPIGAALFDHPDPSIFTVLTSPSEIEGTANVDFAIFSDRWLVAEHTFRPPWYHVNAMSEFMGLIYGRYDAKPQGFGPGGMSLHNAMIPHGPDAAAFEIASRTELKPERLSDTLAFMFESRFPQRLTKYAAELDTLEKDYSDCWSELPKRFTGAA</sequence>
<evidence type="ECO:0000259" key="12">
    <source>
        <dbReference type="Pfam" id="PF04209"/>
    </source>
</evidence>
<dbReference type="NCBIfam" id="TIGR01015">
    <property type="entry name" value="hmgA"/>
    <property type="match status" value="1"/>
</dbReference>
<keyword evidence="15" id="KW-1185">Reference proteome</keyword>
<dbReference type="InterPro" id="IPR046452">
    <property type="entry name" value="HgmA_N"/>
</dbReference>
<dbReference type="InterPro" id="IPR005708">
    <property type="entry name" value="Homogentis_dOase"/>
</dbReference>
<dbReference type="EC" id="1.13.11.5" evidence="9"/>
<dbReference type="AlphaFoldDB" id="A0A6B8KHV0"/>
<dbReference type="EMBL" id="CP046052">
    <property type="protein sequence ID" value="QGM47237.1"/>
    <property type="molecule type" value="Genomic_DNA"/>
</dbReference>
<evidence type="ECO:0000256" key="7">
    <source>
        <dbReference type="ARBA" id="ARBA00023004"/>
    </source>
</evidence>
<reference evidence="14 15" key="1">
    <citation type="submission" date="2019-11" db="EMBL/GenBank/DDBJ databases">
        <title>The genome sequence of Methylocystis heyeri.</title>
        <authorList>
            <person name="Oshkin I.Y."/>
            <person name="Miroshnikov K."/>
            <person name="Dedysh S.N."/>
        </authorList>
    </citation>
    <scope>NUCLEOTIDE SEQUENCE [LARGE SCALE GENOMIC DNA]</scope>
    <source>
        <strain evidence="14 15">H2</strain>
    </source>
</reference>
<evidence type="ECO:0000256" key="10">
    <source>
        <dbReference type="PIRSR" id="PIRSR605708-1"/>
    </source>
</evidence>
<dbReference type="GO" id="GO:0006572">
    <property type="term" value="P:L-tyrosine catabolic process"/>
    <property type="evidence" value="ECO:0007669"/>
    <property type="project" value="UniProtKB-UniRule"/>
</dbReference>
<evidence type="ECO:0000256" key="11">
    <source>
        <dbReference type="PIRSR" id="PIRSR605708-2"/>
    </source>
</evidence>
<evidence type="ECO:0000256" key="4">
    <source>
        <dbReference type="ARBA" id="ARBA00022878"/>
    </source>
</evidence>
<gene>
    <name evidence="14" type="ORF">H2LOC_016930</name>
</gene>
<feature type="domain" description="Homogentisate 1,2-dioxygenase N-terminal" evidence="13">
    <location>
        <begin position="9"/>
        <end position="280"/>
    </location>
</feature>
<dbReference type="InterPro" id="IPR014710">
    <property type="entry name" value="RmlC-like_jellyroll"/>
</dbReference>
<dbReference type="GO" id="GO:0046872">
    <property type="term" value="F:metal ion binding"/>
    <property type="evidence" value="ECO:0007669"/>
    <property type="project" value="UniProtKB-KW"/>
</dbReference>
<dbReference type="GO" id="GO:0005737">
    <property type="term" value="C:cytoplasm"/>
    <property type="evidence" value="ECO:0007669"/>
    <property type="project" value="TreeGrafter"/>
</dbReference>
<dbReference type="Proteomes" id="UP000309061">
    <property type="component" value="Chromosome"/>
</dbReference>
<feature type="domain" description="Homogentisate 1,2-dioxygenase C-terminal" evidence="12">
    <location>
        <begin position="281"/>
        <end position="433"/>
    </location>
</feature>
<evidence type="ECO:0000256" key="8">
    <source>
        <dbReference type="ARBA" id="ARBA00023232"/>
    </source>
</evidence>
<evidence type="ECO:0000256" key="2">
    <source>
        <dbReference type="ARBA" id="ARBA00007757"/>
    </source>
</evidence>
<keyword evidence="5 14" id="KW-0223">Dioxygenase</keyword>
<evidence type="ECO:0000256" key="1">
    <source>
        <dbReference type="ARBA" id="ARBA00001962"/>
    </source>
</evidence>
<feature type="binding site" evidence="11">
    <location>
        <position position="351"/>
    </location>
    <ligand>
        <name>homogentisate</name>
        <dbReference type="ChEBI" id="CHEBI:16169"/>
    </ligand>
</feature>
<dbReference type="SUPFAM" id="SSF51182">
    <property type="entry name" value="RmlC-like cupins"/>
    <property type="match status" value="1"/>
</dbReference>
<dbReference type="Pfam" id="PF20510">
    <property type="entry name" value="HgmA_N"/>
    <property type="match status" value="1"/>
</dbReference>
<dbReference type="GO" id="GO:0004411">
    <property type="term" value="F:homogentisate 1,2-dioxygenase activity"/>
    <property type="evidence" value="ECO:0007669"/>
    <property type="project" value="UniProtKB-UniRule"/>
</dbReference>
<evidence type="ECO:0000256" key="9">
    <source>
        <dbReference type="NCBIfam" id="TIGR01015"/>
    </source>
</evidence>
<evidence type="ECO:0000313" key="15">
    <source>
        <dbReference type="Proteomes" id="UP000309061"/>
    </source>
</evidence>
<dbReference type="FunFam" id="2.60.120.10:FF:000034">
    <property type="entry name" value="Homogentisate 1,2-dioxygenase"/>
    <property type="match status" value="1"/>
</dbReference>
<organism evidence="14 15">
    <name type="scientific">Methylocystis heyeri</name>
    <dbReference type="NCBI Taxonomy" id="391905"/>
    <lineage>
        <taxon>Bacteria</taxon>
        <taxon>Pseudomonadati</taxon>
        <taxon>Pseudomonadota</taxon>
        <taxon>Alphaproteobacteria</taxon>
        <taxon>Hyphomicrobiales</taxon>
        <taxon>Methylocystaceae</taxon>
        <taxon>Methylocystis</taxon>
    </lineage>
</organism>
<dbReference type="KEGG" id="mhey:H2LOC_016930"/>
<feature type="binding site" evidence="11">
    <location>
        <position position="336"/>
    </location>
    <ligand>
        <name>Fe cation</name>
        <dbReference type="ChEBI" id="CHEBI:24875"/>
    </ligand>
</feature>
<evidence type="ECO:0000256" key="6">
    <source>
        <dbReference type="ARBA" id="ARBA00023002"/>
    </source>
</evidence>
<accession>A0A6B8KHV0</accession>
<keyword evidence="4" id="KW-0828">Tyrosine catabolism</keyword>
<dbReference type="GO" id="GO:0006559">
    <property type="term" value="P:L-phenylalanine catabolic process"/>
    <property type="evidence" value="ECO:0007669"/>
    <property type="project" value="UniProtKB-UniRule"/>
</dbReference>
<feature type="binding site" evidence="11">
    <location>
        <position position="372"/>
    </location>
    <ligand>
        <name>Fe cation</name>
        <dbReference type="ChEBI" id="CHEBI:24875"/>
    </ligand>
</feature>
<dbReference type="RefSeq" id="WP_136497510.1">
    <property type="nucleotide sequence ID" value="NZ_CP046052.1"/>
</dbReference>
<dbReference type="CDD" id="cd07000">
    <property type="entry name" value="cupin_HGO_N"/>
    <property type="match status" value="1"/>
</dbReference>
<keyword evidence="7 11" id="KW-0408">Iron</keyword>
<evidence type="ECO:0000256" key="3">
    <source>
        <dbReference type="ARBA" id="ARBA00022723"/>
    </source>
</evidence>
<proteinExistence type="inferred from homology"/>
<keyword evidence="6 14" id="KW-0560">Oxidoreductase</keyword>
<evidence type="ECO:0000256" key="5">
    <source>
        <dbReference type="ARBA" id="ARBA00022964"/>
    </source>
</evidence>
<dbReference type="InterPro" id="IPR011051">
    <property type="entry name" value="RmlC_Cupin_sf"/>
</dbReference>
<feature type="binding site" evidence="11">
    <location>
        <position position="342"/>
    </location>
    <ligand>
        <name>Fe cation</name>
        <dbReference type="ChEBI" id="CHEBI:24875"/>
    </ligand>
</feature>
<dbReference type="OrthoDB" id="9811253at2"/>
<name>A0A6B8KHV0_9HYPH</name>
<dbReference type="PANTHER" id="PTHR11056:SF0">
    <property type="entry name" value="HOMOGENTISATE 1,2-DIOXYGENASE"/>
    <property type="match status" value="1"/>
</dbReference>
<dbReference type="Pfam" id="PF04209">
    <property type="entry name" value="HgmA_C"/>
    <property type="match status" value="1"/>
</dbReference>